<accession>A0A7K4KV41</accession>
<dbReference type="InterPro" id="IPR013098">
    <property type="entry name" value="Ig_I-set"/>
</dbReference>
<dbReference type="Gene3D" id="2.60.40.10">
    <property type="entry name" value="Immunoglobulins"/>
    <property type="match status" value="1"/>
</dbReference>
<feature type="domain" description="Immunoglobulin I-set" evidence="2">
    <location>
        <begin position="2"/>
        <end position="50"/>
    </location>
</feature>
<dbReference type="InterPro" id="IPR036179">
    <property type="entry name" value="Ig-like_dom_sf"/>
</dbReference>
<feature type="non-terminal residue" evidence="3">
    <location>
        <position position="51"/>
    </location>
</feature>
<protein>
    <submittedName>
        <fullName evidence="3">TITIN protein</fullName>
    </submittedName>
</protein>
<dbReference type="InterPro" id="IPR013783">
    <property type="entry name" value="Ig-like_fold"/>
</dbReference>
<gene>
    <name evidence="3" type="primary">Ttn_8</name>
    <name evidence="3" type="ORF">CRYSOU_R13443</name>
</gene>
<evidence type="ECO:0000313" key="4">
    <source>
        <dbReference type="Proteomes" id="UP000545332"/>
    </source>
</evidence>
<dbReference type="PANTHER" id="PTHR14340">
    <property type="entry name" value="MICROFIBRIL-ASSOCIATED GLYCOPROTEIN 3"/>
    <property type="match status" value="1"/>
</dbReference>
<evidence type="ECO:0000259" key="2">
    <source>
        <dbReference type="Pfam" id="PF07679"/>
    </source>
</evidence>
<evidence type="ECO:0000256" key="1">
    <source>
        <dbReference type="ARBA" id="ARBA00023319"/>
    </source>
</evidence>
<organism evidence="3 4">
    <name type="scientific">Crypturellus soui</name>
    <dbReference type="NCBI Taxonomy" id="458187"/>
    <lineage>
        <taxon>Eukaryota</taxon>
        <taxon>Metazoa</taxon>
        <taxon>Chordata</taxon>
        <taxon>Craniata</taxon>
        <taxon>Vertebrata</taxon>
        <taxon>Euteleostomi</taxon>
        <taxon>Archelosauria</taxon>
        <taxon>Archosauria</taxon>
        <taxon>Dinosauria</taxon>
        <taxon>Saurischia</taxon>
        <taxon>Theropoda</taxon>
        <taxon>Coelurosauria</taxon>
        <taxon>Aves</taxon>
        <taxon>Palaeognathae</taxon>
        <taxon>Tinamiformes</taxon>
        <taxon>Tinamidae</taxon>
        <taxon>Crypturellus</taxon>
    </lineage>
</organism>
<reference evidence="3 4" key="1">
    <citation type="submission" date="2019-09" db="EMBL/GenBank/DDBJ databases">
        <title>Bird 10,000 Genomes (B10K) Project - Family phase.</title>
        <authorList>
            <person name="Zhang G."/>
        </authorList>
    </citation>
    <scope>NUCLEOTIDE SEQUENCE [LARGE SCALE GENOMIC DNA]</scope>
    <source>
        <strain evidence="3">B10K-MSB-42743</strain>
        <tissue evidence="3">Heart</tissue>
    </source>
</reference>
<keyword evidence="1" id="KW-0393">Immunoglobulin domain</keyword>
<dbReference type="EMBL" id="VWPX01018268">
    <property type="protein sequence ID" value="NWI20009.1"/>
    <property type="molecule type" value="Genomic_DNA"/>
</dbReference>
<dbReference type="OrthoDB" id="504170at2759"/>
<keyword evidence="4" id="KW-1185">Reference proteome</keyword>
<dbReference type="Pfam" id="PF07679">
    <property type="entry name" value="I-set"/>
    <property type="match status" value="1"/>
</dbReference>
<proteinExistence type="predicted"/>
<comment type="caution">
    <text evidence="3">The sequence shown here is derived from an EMBL/GenBank/DDBJ whole genome shotgun (WGS) entry which is preliminary data.</text>
</comment>
<feature type="non-terminal residue" evidence="3">
    <location>
        <position position="1"/>
    </location>
</feature>
<name>A0A7K4KV41_9AVES</name>
<dbReference type="PANTHER" id="PTHR14340:SF9">
    <property type="entry name" value="FIBRONECTIN TYPE-III DOMAIN-CONTAINING PROTEIN"/>
    <property type="match status" value="1"/>
</dbReference>
<dbReference type="AlphaFoldDB" id="A0A7K4KV41"/>
<sequence length="51" mass="5581">FSGRPAPTAVWSKADANLSLRADIQTTDSFSTLTVEECNRNDAGKYVFTVE</sequence>
<dbReference type="Proteomes" id="UP000545332">
    <property type="component" value="Unassembled WGS sequence"/>
</dbReference>
<dbReference type="SUPFAM" id="SSF48726">
    <property type="entry name" value="Immunoglobulin"/>
    <property type="match status" value="1"/>
</dbReference>
<evidence type="ECO:0000313" key="3">
    <source>
        <dbReference type="EMBL" id="NWI20009.1"/>
    </source>
</evidence>